<comment type="caution">
    <text evidence="1">The sequence shown here is derived from an EMBL/GenBank/DDBJ whole genome shotgun (WGS) entry which is preliminary data.</text>
</comment>
<dbReference type="EMBL" id="JBJURJ010000001">
    <property type="protein sequence ID" value="MFM9326677.1"/>
    <property type="molecule type" value="Genomic_DNA"/>
</dbReference>
<organism evidence="1 2">
    <name type="scientific">Paenibacillus mesotrionivorans</name>
    <dbReference type="NCBI Taxonomy" id="3160968"/>
    <lineage>
        <taxon>Bacteria</taxon>
        <taxon>Bacillati</taxon>
        <taxon>Bacillota</taxon>
        <taxon>Bacilli</taxon>
        <taxon>Bacillales</taxon>
        <taxon>Paenibacillaceae</taxon>
        <taxon>Paenibacillus</taxon>
    </lineage>
</organism>
<proteinExistence type="predicted"/>
<sequence>MRSSCRHVMMELDKNGKKERRIVLRNARKEDAAGVLPLMMDAIGDIAYSLTGEESPGEAMAVLEEFYCREGNRLSYENVTVLEKEGRVAAFMLAYHGSRAEVLDRPLKARLEASGKSAAAIVCEAGSDEYYLDSLAVHPDFRGQGLGTLLLEEFGRLAAQAGWGKLSLLVEEHNGGARKLYERLGYAPQDALMVAGHRYDRMVKQV</sequence>
<evidence type="ECO:0000313" key="2">
    <source>
        <dbReference type="Proteomes" id="UP001631969"/>
    </source>
</evidence>
<dbReference type="Proteomes" id="UP001631969">
    <property type="component" value="Unassembled WGS sequence"/>
</dbReference>
<gene>
    <name evidence="1" type="ORF">ACI1P1_00055</name>
</gene>
<evidence type="ECO:0000313" key="1">
    <source>
        <dbReference type="EMBL" id="MFM9326677.1"/>
    </source>
</evidence>
<protein>
    <submittedName>
        <fullName evidence="1">GNAT family N-acetyltransferase</fullName>
    </submittedName>
</protein>
<keyword evidence="2" id="KW-1185">Reference proteome</keyword>
<accession>A0ACC7NR08</accession>
<reference evidence="1" key="1">
    <citation type="submission" date="2024-12" db="EMBL/GenBank/DDBJ databases">
        <authorList>
            <person name="Wu N."/>
        </authorList>
    </citation>
    <scope>NUCLEOTIDE SEQUENCE</scope>
    <source>
        <strain evidence="1">P15</strain>
    </source>
</reference>
<name>A0ACC7NR08_9BACL</name>